<evidence type="ECO:0000313" key="13">
    <source>
        <dbReference type="Proteomes" id="UP001295684"/>
    </source>
</evidence>
<dbReference type="Pfam" id="PF13923">
    <property type="entry name" value="zf-C3HC4_2"/>
    <property type="match status" value="1"/>
</dbReference>
<dbReference type="PROSITE" id="PS00518">
    <property type="entry name" value="ZF_RING_1"/>
    <property type="match status" value="1"/>
</dbReference>
<evidence type="ECO:0000256" key="9">
    <source>
        <dbReference type="PROSITE-ProRule" id="PRU00175"/>
    </source>
</evidence>
<accession>A0AAD1ULV0</accession>
<evidence type="ECO:0000313" key="12">
    <source>
        <dbReference type="EMBL" id="CAI2369217.1"/>
    </source>
</evidence>
<dbReference type="SUPFAM" id="SSF54160">
    <property type="entry name" value="Chromo domain-like"/>
    <property type="match status" value="1"/>
</dbReference>
<name>A0AAD1ULV0_EUPCR</name>
<keyword evidence="3" id="KW-0677">Repeat</keyword>
<evidence type="ECO:0000256" key="3">
    <source>
        <dbReference type="ARBA" id="ARBA00022737"/>
    </source>
</evidence>
<dbReference type="SMART" id="SM00184">
    <property type="entry name" value="RING"/>
    <property type="match status" value="1"/>
</dbReference>
<feature type="region of interest" description="Disordered" evidence="10">
    <location>
        <begin position="364"/>
        <end position="385"/>
    </location>
</feature>
<evidence type="ECO:0000256" key="7">
    <source>
        <dbReference type="ARBA" id="ARBA00023204"/>
    </source>
</evidence>
<sequence length="385" mass="45570">MKFIKGLSCRRKLPQRRVNPIERVSSAVMKDHRVTKNRHMKEHPKWVYMRANSLVYKRALINIQSKHTTKSKSRWDNVFEDQDESKEEDKKSRIETTLKMLCPICHFLINKCTSAPCGHTFCGYCIDEYLLFKDKCPVCEARIGDDDLRNSPTIDSAVEVTQKLSNFSDDEFHWRRQRVKDLYFERKKIDKSIFKNFDRSDNIIRIDARDADGIWCKAVVKGFLYTKDKWITIVHFIGWDKAFDNAIPIDSPRLAKEGFYTSRSILPHYENNDNPYKKSVLNLPENEDFINVIRVYKNECLKEKDPLKTSNETSDQFQKECKAHEHMLYRLQRCTDIHRRRTRYNGRIYSMNYRIPVMNSYSNSHTRESYTQSFSSESESSQSGS</sequence>
<proteinExistence type="predicted"/>
<comment type="subcellular location">
    <subcellularLocation>
        <location evidence="1">Nucleus</location>
    </subcellularLocation>
</comment>
<gene>
    <name evidence="12" type="ORF">ECRASSUSDP1_LOCUS10515</name>
</gene>
<keyword evidence="7" id="KW-0234">DNA repair</keyword>
<feature type="compositionally biased region" description="Low complexity" evidence="10">
    <location>
        <begin position="369"/>
        <end position="385"/>
    </location>
</feature>
<dbReference type="InterPro" id="IPR001841">
    <property type="entry name" value="Znf_RING"/>
</dbReference>
<reference evidence="12" key="1">
    <citation type="submission" date="2023-07" db="EMBL/GenBank/DDBJ databases">
        <authorList>
            <consortium name="AG Swart"/>
            <person name="Singh M."/>
            <person name="Singh A."/>
            <person name="Seah K."/>
            <person name="Emmerich C."/>
        </authorList>
    </citation>
    <scope>NUCLEOTIDE SEQUENCE</scope>
    <source>
        <strain evidence="12">DP1</strain>
    </source>
</reference>
<dbReference type="GO" id="GO:0008270">
    <property type="term" value="F:zinc ion binding"/>
    <property type="evidence" value="ECO:0007669"/>
    <property type="project" value="UniProtKB-KW"/>
</dbReference>
<keyword evidence="4" id="KW-0227">DNA damage</keyword>
<dbReference type="PROSITE" id="PS50089">
    <property type="entry name" value="ZF_RING_2"/>
    <property type="match status" value="1"/>
</dbReference>
<dbReference type="InterPro" id="IPR016197">
    <property type="entry name" value="Chromo-like_dom_sf"/>
</dbReference>
<dbReference type="Gene3D" id="2.30.30.140">
    <property type="match status" value="1"/>
</dbReference>
<dbReference type="InterPro" id="IPR017907">
    <property type="entry name" value="Znf_RING_CS"/>
</dbReference>
<dbReference type="GO" id="GO:0045944">
    <property type="term" value="P:positive regulation of transcription by RNA polymerase II"/>
    <property type="evidence" value="ECO:0007669"/>
    <property type="project" value="TreeGrafter"/>
</dbReference>
<evidence type="ECO:0000256" key="4">
    <source>
        <dbReference type="ARBA" id="ARBA00022763"/>
    </source>
</evidence>
<evidence type="ECO:0000256" key="8">
    <source>
        <dbReference type="ARBA" id="ARBA00023242"/>
    </source>
</evidence>
<organism evidence="12 13">
    <name type="scientific">Euplotes crassus</name>
    <dbReference type="NCBI Taxonomy" id="5936"/>
    <lineage>
        <taxon>Eukaryota</taxon>
        <taxon>Sar</taxon>
        <taxon>Alveolata</taxon>
        <taxon>Ciliophora</taxon>
        <taxon>Intramacronucleata</taxon>
        <taxon>Spirotrichea</taxon>
        <taxon>Hypotrichia</taxon>
        <taxon>Euplotida</taxon>
        <taxon>Euplotidae</taxon>
        <taxon>Moneuplotes</taxon>
    </lineage>
</organism>
<evidence type="ECO:0000259" key="11">
    <source>
        <dbReference type="PROSITE" id="PS50089"/>
    </source>
</evidence>
<feature type="domain" description="RING-type" evidence="11">
    <location>
        <begin position="102"/>
        <end position="140"/>
    </location>
</feature>
<evidence type="ECO:0000256" key="10">
    <source>
        <dbReference type="SAM" id="MobiDB-lite"/>
    </source>
</evidence>
<dbReference type="InterPro" id="IPR031099">
    <property type="entry name" value="BRCA1-associated"/>
</dbReference>
<evidence type="ECO:0000256" key="5">
    <source>
        <dbReference type="ARBA" id="ARBA00022771"/>
    </source>
</evidence>
<dbReference type="InterPro" id="IPR013083">
    <property type="entry name" value="Znf_RING/FYVE/PHD"/>
</dbReference>
<dbReference type="GO" id="GO:0004842">
    <property type="term" value="F:ubiquitin-protein transferase activity"/>
    <property type="evidence" value="ECO:0007669"/>
    <property type="project" value="TreeGrafter"/>
</dbReference>
<evidence type="ECO:0000256" key="2">
    <source>
        <dbReference type="ARBA" id="ARBA00022723"/>
    </source>
</evidence>
<dbReference type="PANTHER" id="PTHR13763:SF0">
    <property type="entry name" value="BREAST CANCER TYPE 1 SUSCEPTIBILITY PROTEIN"/>
    <property type="match status" value="1"/>
</dbReference>
<dbReference type="EMBL" id="CAMPGE010010368">
    <property type="protein sequence ID" value="CAI2369217.1"/>
    <property type="molecule type" value="Genomic_DNA"/>
</dbReference>
<keyword evidence="2" id="KW-0479">Metal-binding</keyword>
<comment type="caution">
    <text evidence="12">The sequence shown here is derived from an EMBL/GenBank/DDBJ whole genome shotgun (WGS) entry which is preliminary data.</text>
</comment>
<protein>
    <recommendedName>
        <fullName evidence="11">RING-type domain-containing protein</fullName>
    </recommendedName>
</protein>
<evidence type="ECO:0000256" key="1">
    <source>
        <dbReference type="ARBA" id="ARBA00004123"/>
    </source>
</evidence>
<dbReference type="SUPFAM" id="SSF57850">
    <property type="entry name" value="RING/U-box"/>
    <property type="match status" value="1"/>
</dbReference>
<dbReference type="Proteomes" id="UP001295684">
    <property type="component" value="Unassembled WGS sequence"/>
</dbReference>
<evidence type="ECO:0000256" key="6">
    <source>
        <dbReference type="ARBA" id="ARBA00022833"/>
    </source>
</evidence>
<dbReference type="GO" id="GO:0000724">
    <property type="term" value="P:double-strand break repair via homologous recombination"/>
    <property type="evidence" value="ECO:0007669"/>
    <property type="project" value="TreeGrafter"/>
</dbReference>
<dbReference type="Gene3D" id="3.30.40.10">
    <property type="entry name" value="Zinc/RING finger domain, C3HC4 (zinc finger)"/>
    <property type="match status" value="1"/>
</dbReference>
<dbReference type="PANTHER" id="PTHR13763">
    <property type="entry name" value="BREAST CANCER TYPE 1 SUSCEPTIBILITY PROTEIN BRCA1"/>
    <property type="match status" value="1"/>
</dbReference>
<dbReference type="GO" id="GO:0005634">
    <property type="term" value="C:nucleus"/>
    <property type="evidence" value="ECO:0007669"/>
    <property type="project" value="UniProtKB-SubCell"/>
</dbReference>
<keyword evidence="13" id="KW-1185">Reference proteome</keyword>
<keyword evidence="5 9" id="KW-0863">Zinc-finger</keyword>
<keyword evidence="8" id="KW-0539">Nucleus</keyword>
<keyword evidence="6" id="KW-0862">Zinc</keyword>
<dbReference type="AlphaFoldDB" id="A0AAD1ULV0"/>